<protein>
    <submittedName>
        <fullName evidence="1">Uncharacterized protein</fullName>
    </submittedName>
</protein>
<proteinExistence type="predicted"/>
<dbReference type="AlphaFoldDB" id="A0A1G4G8U3"/>
<dbReference type="EMBL" id="LT608328">
    <property type="protein sequence ID" value="SCM58963.1"/>
    <property type="molecule type" value="Genomic_DNA"/>
</dbReference>
<sequence>MSETNFTWIDTHYKIAEYLSEKEDKQKGLIQLLKSIGIGPFNDKSKEGKEYDIDLEEIDPFTFFCYLHKYSSTRLTYIKALAEKIGVYFGLIGFFVKFGAKK</sequence>
<evidence type="ECO:0000313" key="2">
    <source>
        <dbReference type="Proteomes" id="UP000178485"/>
    </source>
</evidence>
<accession>A0A1G4G8U3</accession>
<reference evidence="1 2" key="1">
    <citation type="submission" date="2016-08" db="EMBL/GenBank/DDBJ databases">
        <authorList>
            <person name="Seilhamer J.J."/>
        </authorList>
    </citation>
    <scope>NUCLEOTIDE SEQUENCE [LARGE SCALE GENOMIC DNA]</scope>
    <source>
        <strain evidence="1">ING2-E5A</strain>
    </source>
</reference>
<dbReference type="RefSeq" id="WP_071137342.1">
    <property type="nucleotide sequence ID" value="NZ_LT608328.1"/>
</dbReference>
<keyword evidence="2" id="KW-1185">Reference proteome</keyword>
<dbReference type="Proteomes" id="UP000178485">
    <property type="component" value="Chromosome i"/>
</dbReference>
<dbReference type="KEGG" id="pmuc:ING2E5A_2150"/>
<gene>
    <name evidence="1" type="ORF">ING2E5A_2150</name>
</gene>
<organism evidence="1 2">
    <name type="scientific">Petrimonas mucosa</name>
    <dbReference type="NCBI Taxonomy" id="1642646"/>
    <lineage>
        <taxon>Bacteria</taxon>
        <taxon>Pseudomonadati</taxon>
        <taxon>Bacteroidota</taxon>
        <taxon>Bacteroidia</taxon>
        <taxon>Bacteroidales</taxon>
        <taxon>Dysgonomonadaceae</taxon>
        <taxon>Petrimonas</taxon>
    </lineage>
</organism>
<dbReference type="STRING" id="1642646.ING2E5A_2150"/>
<evidence type="ECO:0000313" key="1">
    <source>
        <dbReference type="EMBL" id="SCM58963.1"/>
    </source>
</evidence>
<name>A0A1G4G8U3_9BACT</name>